<dbReference type="EMBL" id="JAIWYP010000014">
    <property type="protein sequence ID" value="KAH3709569.1"/>
    <property type="molecule type" value="Genomic_DNA"/>
</dbReference>
<dbReference type="Proteomes" id="UP000828390">
    <property type="component" value="Unassembled WGS sequence"/>
</dbReference>
<proteinExistence type="predicted"/>
<keyword evidence="2" id="KW-1185">Reference proteome</keyword>
<protein>
    <submittedName>
        <fullName evidence="1">Uncharacterized protein</fullName>
    </submittedName>
</protein>
<evidence type="ECO:0000313" key="2">
    <source>
        <dbReference type="Proteomes" id="UP000828390"/>
    </source>
</evidence>
<accession>A0A9D3Z0T2</accession>
<sequence length="103" mass="11809">MTIRAPKSGSANRCERRYENRFKRRKLDISFSVVIVQFEPTFQAAANDFGDIFLATATLFTSNAELNKSSTHDTRVHNVHVHTNTMFLVSYCDRNMGEYDDLA</sequence>
<dbReference type="AlphaFoldDB" id="A0A9D3Z0T2"/>
<evidence type="ECO:0000313" key="1">
    <source>
        <dbReference type="EMBL" id="KAH3709569.1"/>
    </source>
</evidence>
<gene>
    <name evidence="1" type="ORF">DPMN_069033</name>
</gene>
<comment type="caution">
    <text evidence="1">The sequence shown here is derived from an EMBL/GenBank/DDBJ whole genome shotgun (WGS) entry which is preliminary data.</text>
</comment>
<reference evidence="1" key="1">
    <citation type="journal article" date="2019" name="bioRxiv">
        <title>The Genome of the Zebra Mussel, Dreissena polymorpha: A Resource for Invasive Species Research.</title>
        <authorList>
            <person name="McCartney M.A."/>
            <person name="Auch B."/>
            <person name="Kono T."/>
            <person name="Mallez S."/>
            <person name="Zhang Y."/>
            <person name="Obille A."/>
            <person name="Becker A."/>
            <person name="Abrahante J.E."/>
            <person name="Garbe J."/>
            <person name="Badalamenti J.P."/>
            <person name="Herman A."/>
            <person name="Mangelson H."/>
            <person name="Liachko I."/>
            <person name="Sullivan S."/>
            <person name="Sone E.D."/>
            <person name="Koren S."/>
            <person name="Silverstein K.A.T."/>
            <person name="Beckman K.B."/>
            <person name="Gohl D.M."/>
        </authorList>
    </citation>
    <scope>NUCLEOTIDE SEQUENCE</scope>
    <source>
        <strain evidence="1">Duluth1</strain>
        <tissue evidence="1">Whole animal</tissue>
    </source>
</reference>
<reference evidence="1" key="2">
    <citation type="submission" date="2020-11" db="EMBL/GenBank/DDBJ databases">
        <authorList>
            <person name="McCartney M.A."/>
            <person name="Auch B."/>
            <person name="Kono T."/>
            <person name="Mallez S."/>
            <person name="Becker A."/>
            <person name="Gohl D.M."/>
            <person name="Silverstein K.A.T."/>
            <person name="Koren S."/>
            <person name="Bechman K.B."/>
            <person name="Herman A."/>
            <person name="Abrahante J.E."/>
            <person name="Garbe J."/>
        </authorList>
    </citation>
    <scope>NUCLEOTIDE SEQUENCE</scope>
    <source>
        <strain evidence="1">Duluth1</strain>
        <tissue evidence="1">Whole animal</tissue>
    </source>
</reference>
<name>A0A9D3Z0T2_DREPO</name>
<organism evidence="1 2">
    <name type="scientific">Dreissena polymorpha</name>
    <name type="common">Zebra mussel</name>
    <name type="synonym">Mytilus polymorpha</name>
    <dbReference type="NCBI Taxonomy" id="45954"/>
    <lineage>
        <taxon>Eukaryota</taxon>
        <taxon>Metazoa</taxon>
        <taxon>Spiralia</taxon>
        <taxon>Lophotrochozoa</taxon>
        <taxon>Mollusca</taxon>
        <taxon>Bivalvia</taxon>
        <taxon>Autobranchia</taxon>
        <taxon>Heteroconchia</taxon>
        <taxon>Euheterodonta</taxon>
        <taxon>Imparidentia</taxon>
        <taxon>Neoheterodontei</taxon>
        <taxon>Myida</taxon>
        <taxon>Dreissenoidea</taxon>
        <taxon>Dreissenidae</taxon>
        <taxon>Dreissena</taxon>
    </lineage>
</organism>